<dbReference type="Proteomes" id="UP001162029">
    <property type="component" value="Unassembled WGS sequence"/>
</dbReference>
<feature type="region of interest" description="Disordered" evidence="1">
    <location>
        <begin position="111"/>
        <end position="133"/>
    </location>
</feature>
<keyword evidence="2" id="KW-0812">Transmembrane</keyword>
<name>A0AAV0UV78_9STRA</name>
<gene>
    <name evidence="4" type="ORF">PDE001_LOCUS7626</name>
</gene>
<dbReference type="EMBL" id="CANTFM010001544">
    <property type="protein sequence ID" value="CAI5740842.1"/>
    <property type="molecule type" value="Genomic_DNA"/>
</dbReference>
<comment type="caution">
    <text evidence="4">The sequence shown here is derived from an EMBL/GenBank/DDBJ whole genome shotgun (WGS) entry which is preliminary data.</text>
</comment>
<sequence length="312" mass="32948">MNKLVLSTVITLLLRVAQVHTRDHHEIKSSVLDADISSSRTIAYAENLVPDATGSSSSSHDASFQEAIHGKMLRSNIEAIASTFNLSVSAAIESPLSSVSTPELLFSSPCDEGASSSVATRYRDSDGASSSSLRDKAGIIGDIEPTAACSRSNFKSIFILRPAAVASVSSSDVTSSCQSTATEKTTFQFFSDGSSDSVGTVESKQEQMVVENSSTTAYISTSTHPGNDTISLADHPASSTNEGNETSSSNSALFYSFFVLGIAGLVCAVLVYSIKWRVTARNSIMTPTSPTTWTPPSSEVHIVMHSRNVAVL</sequence>
<reference evidence="4" key="1">
    <citation type="submission" date="2022-12" db="EMBL/GenBank/DDBJ databases">
        <authorList>
            <person name="Webb A."/>
        </authorList>
    </citation>
    <scope>NUCLEOTIDE SEQUENCE</scope>
    <source>
        <strain evidence="4">Pd1</strain>
    </source>
</reference>
<protein>
    <recommendedName>
        <fullName evidence="6">Mid2 domain-containing protein</fullName>
    </recommendedName>
</protein>
<evidence type="ECO:0008006" key="6">
    <source>
        <dbReference type="Google" id="ProtNLM"/>
    </source>
</evidence>
<evidence type="ECO:0000313" key="4">
    <source>
        <dbReference type="EMBL" id="CAI5740842.1"/>
    </source>
</evidence>
<evidence type="ECO:0000256" key="2">
    <source>
        <dbReference type="SAM" id="Phobius"/>
    </source>
</evidence>
<keyword evidence="5" id="KW-1185">Reference proteome</keyword>
<keyword evidence="3" id="KW-0732">Signal</keyword>
<organism evidence="4 5">
    <name type="scientific">Peronospora destructor</name>
    <dbReference type="NCBI Taxonomy" id="86335"/>
    <lineage>
        <taxon>Eukaryota</taxon>
        <taxon>Sar</taxon>
        <taxon>Stramenopiles</taxon>
        <taxon>Oomycota</taxon>
        <taxon>Peronosporomycetes</taxon>
        <taxon>Peronosporales</taxon>
        <taxon>Peronosporaceae</taxon>
        <taxon>Peronospora</taxon>
    </lineage>
</organism>
<evidence type="ECO:0000256" key="1">
    <source>
        <dbReference type="SAM" id="MobiDB-lite"/>
    </source>
</evidence>
<accession>A0AAV0UV78</accession>
<dbReference type="AlphaFoldDB" id="A0AAV0UV78"/>
<feature type="signal peptide" evidence="3">
    <location>
        <begin position="1"/>
        <end position="21"/>
    </location>
</feature>
<proteinExistence type="predicted"/>
<feature type="transmembrane region" description="Helical" evidence="2">
    <location>
        <begin position="252"/>
        <end position="274"/>
    </location>
</feature>
<feature type="region of interest" description="Disordered" evidence="1">
    <location>
        <begin position="223"/>
        <end position="245"/>
    </location>
</feature>
<evidence type="ECO:0000256" key="3">
    <source>
        <dbReference type="SAM" id="SignalP"/>
    </source>
</evidence>
<feature type="chain" id="PRO_5043348055" description="Mid2 domain-containing protein" evidence="3">
    <location>
        <begin position="22"/>
        <end position="312"/>
    </location>
</feature>
<keyword evidence="2" id="KW-0472">Membrane</keyword>
<evidence type="ECO:0000313" key="5">
    <source>
        <dbReference type="Proteomes" id="UP001162029"/>
    </source>
</evidence>
<keyword evidence="2" id="KW-1133">Transmembrane helix</keyword>